<feature type="compositionally biased region" description="Basic and acidic residues" evidence="1">
    <location>
        <begin position="31"/>
        <end position="44"/>
    </location>
</feature>
<feature type="compositionally biased region" description="Polar residues" evidence="1">
    <location>
        <begin position="445"/>
        <end position="454"/>
    </location>
</feature>
<comment type="caution">
    <text evidence="2">The sequence shown here is derived from an EMBL/GenBank/DDBJ whole genome shotgun (WGS) entry which is preliminary data.</text>
</comment>
<feature type="region of interest" description="Disordered" evidence="1">
    <location>
        <begin position="31"/>
        <end position="75"/>
    </location>
</feature>
<feature type="region of interest" description="Disordered" evidence="1">
    <location>
        <begin position="350"/>
        <end position="482"/>
    </location>
</feature>
<feature type="compositionally biased region" description="Basic and acidic residues" evidence="1">
    <location>
        <begin position="409"/>
        <end position="421"/>
    </location>
</feature>
<protein>
    <submittedName>
        <fullName evidence="2">Uncharacterized protein</fullName>
    </submittedName>
</protein>
<accession>A0ABQ9IF78</accession>
<gene>
    <name evidence="2" type="ORF">PR048_000645</name>
</gene>
<organism evidence="2 3">
    <name type="scientific">Dryococelus australis</name>
    <dbReference type="NCBI Taxonomy" id="614101"/>
    <lineage>
        <taxon>Eukaryota</taxon>
        <taxon>Metazoa</taxon>
        <taxon>Ecdysozoa</taxon>
        <taxon>Arthropoda</taxon>
        <taxon>Hexapoda</taxon>
        <taxon>Insecta</taxon>
        <taxon>Pterygota</taxon>
        <taxon>Neoptera</taxon>
        <taxon>Polyneoptera</taxon>
        <taxon>Phasmatodea</taxon>
        <taxon>Verophasmatodea</taxon>
        <taxon>Anareolatae</taxon>
        <taxon>Phasmatidae</taxon>
        <taxon>Eurycanthinae</taxon>
        <taxon>Dryococelus</taxon>
    </lineage>
</organism>
<dbReference type="EMBL" id="JARBHB010000001">
    <property type="protein sequence ID" value="KAJ8895320.1"/>
    <property type="molecule type" value="Genomic_DNA"/>
</dbReference>
<evidence type="ECO:0000313" key="2">
    <source>
        <dbReference type="EMBL" id="KAJ8895320.1"/>
    </source>
</evidence>
<evidence type="ECO:0000256" key="1">
    <source>
        <dbReference type="SAM" id="MobiDB-lite"/>
    </source>
</evidence>
<sequence length="499" mass="55078">MGCPAGWSAVARKTFTGPVVHSFLVSENTGIKEREKRELPEKTRRPAASSDTIPTCENPGANPPGIDRTREKQRPRTANLSAMLPILFRAPKVRTCDVLGRKKKKKNELVGDEVSKEHRRNERTWEAGVPRENPPISGIVRRDSRLRKSGSDPAGNQTRFGLGRRRIVWPSHHRGPSTVRATAGRVAQLSLTFVFYSDQHTGELRLSSPEKLVSSHPAAVGGRGTLVVRLFWVRFPAGSLPDFRIWKSHWTIPLVAQFSSGIYPTPPPPGGAFRRYSTLTLFHHLRLSKSPLHSSLNPPPPPIHPTHGVLGLVEYRPFTVTSYISEDLLKFYFHGYSSVSRQPPYLLPIGGMRDIERQPTPKSPENRSKNASWRQKRRCKTHPSGHINASQERGGGTEECPRGAVAWRECSESDDRTDSRAAPRRAGVSFGVAPPRGGSGRNVGRATSTSNARCRTQGGGRPVAPARRRDATWAGRCPSATSSWRRPPVLIAAALGGLR</sequence>
<feature type="compositionally biased region" description="Basic and acidic residues" evidence="1">
    <location>
        <begin position="353"/>
        <end position="368"/>
    </location>
</feature>
<evidence type="ECO:0000313" key="3">
    <source>
        <dbReference type="Proteomes" id="UP001159363"/>
    </source>
</evidence>
<reference evidence="2 3" key="1">
    <citation type="submission" date="2023-02" db="EMBL/GenBank/DDBJ databases">
        <title>LHISI_Scaffold_Assembly.</title>
        <authorList>
            <person name="Stuart O.P."/>
            <person name="Cleave R."/>
            <person name="Magrath M.J.L."/>
            <person name="Mikheyev A.S."/>
        </authorList>
    </citation>
    <scope>NUCLEOTIDE SEQUENCE [LARGE SCALE GENOMIC DNA]</scope>
    <source>
        <strain evidence="2">Daus_M_001</strain>
        <tissue evidence="2">Leg muscle</tissue>
    </source>
</reference>
<feature type="compositionally biased region" description="Basic residues" evidence="1">
    <location>
        <begin position="374"/>
        <end position="383"/>
    </location>
</feature>
<name>A0ABQ9IF78_9NEOP</name>
<proteinExistence type="predicted"/>
<keyword evidence="3" id="KW-1185">Reference proteome</keyword>
<dbReference type="Proteomes" id="UP001159363">
    <property type="component" value="Chromosome 1"/>
</dbReference>